<protein>
    <submittedName>
        <fullName evidence="2">Uncharacterized protein</fullName>
    </submittedName>
</protein>
<evidence type="ECO:0000256" key="1">
    <source>
        <dbReference type="SAM" id="MobiDB-lite"/>
    </source>
</evidence>
<proteinExistence type="predicted"/>
<accession>A0ABU6ZRX1</accession>
<evidence type="ECO:0000313" key="3">
    <source>
        <dbReference type="Proteomes" id="UP001341840"/>
    </source>
</evidence>
<reference evidence="2 3" key="1">
    <citation type="journal article" date="2023" name="Plants (Basel)">
        <title>Bridging the Gap: Combining Genomics and Transcriptomics Approaches to Understand Stylosanthes scabra, an Orphan Legume from the Brazilian Caatinga.</title>
        <authorList>
            <person name="Ferreira-Neto J.R.C."/>
            <person name="da Silva M.D."/>
            <person name="Binneck E."/>
            <person name="de Melo N.F."/>
            <person name="da Silva R.H."/>
            <person name="de Melo A.L.T.M."/>
            <person name="Pandolfi V."/>
            <person name="Bustamante F.O."/>
            <person name="Brasileiro-Vidal A.C."/>
            <person name="Benko-Iseppon A.M."/>
        </authorList>
    </citation>
    <scope>NUCLEOTIDE SEQUENCE [LARGE SCALE GENOMIC DNA]</scope>
    <source>
        <tissue evidence="2">Leaves</tissue>
    </source>
</reference>
<dbReference type="EMBL" id="JASCZI010273376">
    <property type="protein sequence ID" value="MED6224743.1"/>
    <property type="molecule type" value="Genomic_DNA"/>
</dbReference>
<gene>
    <name evidence="2" type="ORF">PIB30_087033</name>
</gene>
<feature type="compositionally biased region" description="Polar residues" evidence="1">
    <location>
        <begin position="337"/>
        <end position="349"/>
    </location>
</feature>
<sequence>MAQWWAYSLGLGIRYEHCPYAELWQLTAAFRIIRVLLKRPRSVSLWSASPSSLLPYSVGSPHSLPLLMGAPVPSSSSPPRSLLRVGTDHTFPSSEGSSSFIIWLVTSFFFPDCVSRARIYTHRVISEVSFVVMARGDISVMPANVPEDMDWVEDVVLLSKSVVDEELLASFREAHTVCSTVEEESKYELVAPTSEERVCYYNLGHPEERHFIYMAVEGFRPFFENERGEYQFRLYWYSGPESPKFDFNDLDKEDQEVVTVLKECCAKAPFNTKTLLTQSPSYIRTELEKITNNSDAYKRMRARKKNQANRLAAASGSKDNPKSSSSPVSQAPPPGSENQSASGPETQPATEGPEFKVPKTPATAADQSKSKKRKGFGHSYGSVYFPDFDVVGFTDEFIMENSRVAMDEAGLKSNLEYMMKAGIKAAAISRALQKKLAECPPTSRTELE</sequence>
<evidence type="ECO:0000313" key="2">
    <source>
        <dbReference type="EMBL" id="MED6224743.1"/>
    </source>
</evidence>
<name>A0ABU6ZRX1_9FABA</name>
<feature type="region of interest" description="Disordered" evidence="1">
    <location>
        <begin position="294"/>
        <end position="376"/>
    </location>
</feature>
<dbReference type="Proteomes" id="UP001341840">
    <property type="component" value="Unassembled WGS sequence"/>
</dbReference>
<feature type="compositionally biased region" description="Low complexity" evidence="1">
    <location>
        <begin position="314"/>
        <end position="329"/>
    </location>
</feature>
<organism evidence="2 3">
    <name type="scientific">Stylosanthes scabra</name>
    <dbReference type="NCBI Taxonomy" id="79078"/>
    <lineage>
        <taxon>Eukaryota</taxon>
        <taxon>Viridiplantae</taxon>
        <taxon>Streptophyta</taxon>
        <taxon>Embryophyta</taxon>
        <taxon>Tracheophyta</taxon>
        <taxon>Spermatophyta</taxon>
        <taxon>Magnoliopsida</taxon>
        <taxon>eudicotyledons</taxon>
        <taxon>Gunneridae</taxon>
        <taxon>Pentapetalae</taxon>
        <taxon>rosids</taxon>
        <taxon>fabids</taxon>
        <taxon>Fabales</taxon>
        <taxon>Fabaceae</taxon>
        <taxon>Papilionoideae</taxon>
        <taxon>50 kb inversion clade</taxon>
        <taxon>dalbergioids sensu lato</taxon>
        <taxon>Dalbergieae</taxon>
        <taxon>Pterocarpus clade</taxon>
        <taxon>Stylosanthes</taxon>
    </lineage>
</organism>
<comment type="caution">
    <text evidence="2">The sequence shown here is derived from an EMBL/GenBank/DDBJ whole genome shotgun (WGS) entry which is preliminary data.</text>
</comment>
<keyword evidence="3" id="KW-1185">Reference proteome</keyword>